<comment type="caution">
    <text evidence="2">The sequence shown here is derived from an EMBL/GenBank/DDBJ whole genome shotgun (WGS) entry which is preliminary data.</text>
</comment>
<accession>A0AAX2S440</accession>
<protein>
    <submittedName>
        <fullName evidence="2">Uncharacterized protein</fullName>
    </submittedName>
</protein>
<evidence type="ECO:0000313" key="2">
    <source>
        <dbReference type="EMBL" id="TEW30878.1"/>
    </source>
</evidence>
<dbReference type="AlphaFoldDB" id="A0AAX2S440"/>
<name>A0AAX2S440_HISSO</name>
<dbReference type="RefSeq" id="WP_132995511.1">
    <property type="nucleotide sequence ID" value="NZ_CP042983.1"/>
</dbReference>
<sequence>MNKIFKTKYDVTTGQCKAVSELASNRQIASSSEKKPKCGANLKRTSLSENLLFNMLISGLVLFAYPAWAAAAQTSNNDKDIKIDGNTMINGNSVSSPSTGKGHNDIMIGNEAEAKKNDTSSSNGNSVAQRVVLGNKAYAIGNQAVGIGGDVFAQGYSSIAIGSDDIGETADEKQKDSGDKYSKYAVPLLKPSGSCLLMREIILIQKRKIAMRFCKTTVTAVPTAKPKRVQSFIAMGMVVEKSTEIKTLLNGKKNMQNLIKTHMKNTSMVKTVVLAITPKTSTPTLGRKGVGRLPSGQGLSLTATILTP</sequence>
<dbReference type="EMBL" id="SNRV01000002">
    <property type="protein sequence ID" value="TEW30878.1"/>
    <property type="molecule type" value="Genomic_DNA"/>
</dbReference>
<proteinExistence type="predicted"/>
<keyword evidence="1" id="KW-0812">Transmembrane</keyword>
<feature type="transmembrane region" description="Helical" evidence="1">
    <location>
        <begin position="51"/>
        <end position="71"/>
    </location>
</feature>
<gene>
    <name evidence="2" type="ORF">E2R48_01590</name>
</gene>
<dbReference type="Proteomes" id="UP000297565">
    <property type="component" value="Unassembled WGS sequence"/>
</dbReference>
<evidence type="ECO:0000313" key="3">
    <source>
        <dbReference type="Proteomes" id="UP000297565"/>
    </source>
</evidence>
<keyword evidence="1" id="KW-0472">Membrane</keyword>
<evidence type="ECO:0000256" key="1">
    <source>
        <dbReference type="SAM" id="Phobius"/>
    </source>
</evidence>
<organism evidence="2 3">
    <name type="scientific">Histophilus somni</name>
    <name type="common">Haemophilus somnus</name>
    <dbReference type="NCBI Taxonomy" id="731"/>
    <lineage>
        <taxon>Bacteria</taxon>
        <taxon>Pseudomonadati</taxon>
        <taxon>Pseudomonadota</taxon>
        <taxon>Gammaproteobacteria</taxon>
        <taxon>Pasteurellales</taxon>
        <taxon>Pasteurellaceae</taxon>
        <taxon>Histophilus</taxon>
    </lineage>
</organism>
<reference evidence="2 3" key="1">
    <citation type="submission" date="2019-03" db="EMBL/GenBank/DDBJ databases">
        <title>Horizontal Gene Transfer Machinery in Histophilus somni.</title>
        <authorList>
            <person name="Mostafa Nazari M."/>
            <person name="Liljebjelke K."/>
        </authorList>
    </citation>
    <scope>NUCLEOTIDE SEQUENCE [LARGE SCALE GENOMIC DNA]</scope>
    <source>
        <strain evidence="2 3">UOC-EPH-KLM-04</strain>
    </source>
</reference>
<keyword evidence="1" id="KW-1133">Transmembrane helix</keyword>